<evidence type="ECO:0000313" key="3">
    <source>
        <dbReference type="EMBL" id="PHJ17463.1"/>
    </source>
</evidence>
<comment type="caution">
    <text evidence="3">The sequence shown here is derived from an EMBL/GenBank/DDBJ whole genome shotgun (WGS) entry which is preliminary data.</text>
</comment>
<reference evidence="3 4" key="1">
    <citation type="journal article" date="2017" name="Int. J. Parasitol.">
        <title>The genome of the protozoan parasite Cystoisospora suis and a reverse vaccinology approach to identify vaccine candidates.</title>
        <authorList>
            <person name="Palmieri N."/>
            <person name="Shrestha A."/>
            <person name="Ruttkowski B."/>
            <person name="Beck T."/>
            <person name="Vogl C."/>
            <person name="Tomley F."/>
            <person name="Blake D.P."/>
            <person name="Joachim A."/>
        </authorList>
    </citation>
    <scope>NUCLEOTIDE SEQUENCE [LARGE SCALE GENOMIC DNA]</scope>
    <source>
        <strain evidence="3 4">Wien I</strain>
    </source>
</reference>
<proteinExistence type="predicted"/>
<protein>
    <submittedName>
        <fullName evidence="3">M28 family protein</fullName>
    </submittedName>
</protein>
<feature type="transmembrane region" description="Helical" evidence="2">
    <location>
        <begin position="58"/>
        <end position="80"/>
    </location>
</feature>
<evidence type="ECO:0000256" key="2">
    <source>
        <dbReference type="SAM" id="Phobius"/>
    </source>
</evidence>
<organism evidence="3 4">
    <name type="scientific">Cystoisospora suis</name>
    <dbReference type="NCBI Taxonomy" id="483139"/>
    <lineage>
        <taxon>Eukaryota</taxon>
        <taxon>Sar</taxon>
        <taxon>Alveolata</taxon>
        <taxon>Apicomplexa</taxon>
        <taxon>Conoidasida</taxon>
        <taxon>Coccidia</taxon>
        <taxon>Eucoccidiorida</taxon>
        <taxon>Eimeriorina</taxon>
        <taxon>Sarcocystidae</taxon>
        <taxon>Cystoisospora</taxon>
    </lineage>
</organism>
<keyword evidence="2" id="KW-0472">Membrane</keyword>
<dbReference type="Proteomes" id="UP000221165">
    <property type="component" value="Unassembled WGS sequence"/>
</dbReference>
<evidence type="ECO:0000256" key="1">
    <source>
        <dbReference type="SAM" id="MobiDB-lite"/>
    </source>
</evidence>
<keyword evidence="2" id="KW-0812">Transmembrane</keyword>
<keyword evidence="2" id="KW-1133">Transmembrane helix</keyword>
<dbReference type="RefSeq" id="XP_067919184.1">
    <property type="nucleotide sequence ID" value="XM_068068840.1"/>
</dbReference>
<evidence type="ECO:0000313" key="4">
    <source>
        <dbReference type="Proteomes" id="UP000221165"/>
    </source>
</evidence>
<feature type="non-terminal residue" evidence="3">
    <location>
        <position position="648"/>
    </location>
</feature>
<dbReference type="VEuPathDB" id="ToxoDB:CSUI_008715"/>
<feature type="region of interest" description="Disordered" evidence="1">
    <location>
        <begin position="362"/>
        <end position="425"/>
    </location>
</feature>
<feature type="compositionally biased region" description="Basic and acidic residues" evidence="1">
    <location>
        <begin position="486"/>
        <end position="515"/>
    </location>
</feature>
<name>A0A2C6KM54_9APIC</name>
<sequence>MMDARRKASLLSFLHCLFIMVPITVLVQVSVSLASTFSAALGRSNSVWGLGDSSVTSMIVLPGLVLLLPLLFAPSLFFFLHHHHYHYQSSFDFLTTSTLERRGHPMKRNGSPASTTEHEEERGVISRRPRRLFFLPLSSWRTAVGAVVLAFLISYYCRRSPPSFSSSPKSLSSSSSDGAVELPQENAGANLLDSEKQEEDSQRGEKSFFSSMIGLDVSPLSSLQAFLEKKDLWWILERSFMPTFAERVGNSLFISSLSSIFHGYRPRASFPYSPERPLRLELRLFSRRYINGEVMREGESQGRWRIADDDMVGRNFIPSRGKKYKEDIGILIRGVSPPGRLLDPSSYTSPYVLEAIRRGVKTAMNRPSHSSTAEKREESEKTRLKAERERKEKGEKEQGEEPHEQRQSKEKRNLQKENDEESKSTVLSLKEDVMIVHFGEGSLETVRDRMMHLPQIPVAPPDSKGEALVAMIEVNSSLPTSSSSFHENKGDHSDSRREEKAERRNEDLRLEDKTSHTNHPGLALLPPHLPEQFLPDKNGNVSFPSSIFLHPTRAVFSSLYDSKTDQTRLQMRLGGSTLFSVLLPASPIAGWSLSHMTELQRIRNCDCIHLILFAPHPPAFVEFTLFLKGKSGVRSKGGIVQHARMHGP</sequence>
<feature type="region of interest" description="Disordered" evidence="1">
    <location>
        <begin position="102"/>
        <end position="123"/>
    </location>
</feature>
<keyword evidence="4" id="KW-1185">Reference proteome</keyword>
<dbReference type="GeneID" id="94432051"/>
<feature type="compositionally biased region" description="Basic and acidic residues" evidence="1">
    <location>
        <begin position="372"/>
        <end position="425"/>
    </location>
</feature>
<feature type="transmembrane region" description="Helical" evidence="2">
    <location>
        <begin position="132"/>
        <end position="156"/>
    </location>
</feature>
<accession>A0A2C6KM54</accession>
<dbReference type="EMBL" id="MIGC01004951">
    <property type="protein sequence ID" value="PHJ17463.1"/>
    <property type="molecule type" value="Genomic_DNA"/>
</dbReference>
<dbReference type="AlphaFoldDB" id="A0A2C6KM54"/>
<feature type="region of interest" description="Disordered" evidence="1">
    <location>
        <begin position="477"/>
        <end position="522"/>
    </location>
</feature>
<gene>
    <name evidence="3" type="ORF">CSUI_008715</name>
</gene>